<protein>
    <submittedName>
        <fullName evidence="2">Uncharacterized protein</fullName>
    </submittedName>
</protein>
<gene>
    <name evidence="2" type="ORF">A2T98_11170</name>
</gene>
<feature type="region of interest" description="Disordered" evidence="1">
    <location>
        <begin position="185"/>
        <end position="209"/>
    </location>
</feature>
<accession>A0A166JHN8</accession>
<evidence type="ECO:0000256" key="1">
    <source>
        <dbReference type="SAM" id="MobiDB-lite"/>
    </source>
</evidence>
<evidence type="ECO:0000313" key="3">
    <source>
        <dbReference type="Proteomes" id="UP000076555"/>
    </source>
</evidence>
<dbReference type="InterPro" id="IPR043129">
    <property type="entry name" value="ATPase_NBD"/>
</dbReference>
<proteinExistence type="predicted"/>
<comment type="caution">
    <text evidence="2">The sequence shown here is derived from an EMBL/GenBank/DDBJ whole genome shotgun (WGS) entry which is preliminary data.</text>
</comment>
<dbReference type="EMBL" id="LWAJ01000135">
    <property type="protein sequence ID" value="KZL49730.1"/>
    <property type="molecule type" value="Genomic_DNA"/>
</dbReference>
<dbReference type="SUPFAM" id="SSF53067">
    <property type="entry name" value="Actin-like ATPase domain"/>
    <property type="match status" value="1"/>
</dbReference>
<evidence type="ECO:0000313" key="2">
    <source>
        <dbReference type="EMBL" id="KZL49730.1"/>
    </source>
</evidence>
<reference evidence="2 3" key="1">
    <citation type="submission" date="2016-04" db="EMBL/GenBank/DDBJ databases">
        <title>Draft Genome Assembly of the Bloom-forming Cyanobacterium Nodularia spumigena Strain CENA596 in Shrimp Production Ponds.</title>
        <authorList>
            <person name="Popin R.V."/>
            <person name="Rigonato J."/>
            <person name="Abreu V.A."/>
            <person name="Andreote A.P."/>
            <person name="Silveira S.B."/>
            <person name="Odebrecht C."/>
            <person name="Fiore M.F."/>
        </authorList>
    </citation>
    <scope>NUCLEOTIDE SEQUENCE [LARGE SCALE GENOMIC DNA]</scope>
    <source>
        <strain evidence="2 3">CENA596</strain>
    </source>
</reference>
<dbReference type="Proteomes" id="UP000076555">
    <property type="component" value="Unassembled WGS sequence"/>
</dbReference>
<dbReference type="OrthoDB" id="437233at2"/>
<sequence>MTSRADEIQQLIADIDNLLNSSGKRLSRLLSSQTPETREVLEKIRNFLVQQRENEILDSNEQNQLTGEAQRSPLLEKFVNKANSQLSAQQNQPDEEQDNVLLQQQLKSELLTLIQPLRAELATMMQERASLVQEIRQLEQRRLHNHSLSQQWANQEQMISEFLQLLISRIPSNLTPQIGDNVVNYSSSASKNNQSNPEGASSASQSFLETSEQAERLTHLARELDQRLLSLDGTVNFVFEALQRNINTYHESLSQGLARMHSRGVQGEQLMVNFLNNLTQVLQQQAPMTVLSFPELEAQNQPLSPPASSNSEANTIAPPAIQPDDHISDQTSQLWGFIAPEASSSLIFNEEEEEKEKEEEEDVVITDDLDAMLLELGVDDSLSSSNTVSEVQQDDLELIGNEVDQLYASLLETDITNPGFDVENLSSSNIAQTIPASPIPALEPEFIPEDNIAEATPASVSPIPALEPEVIPEDNIAEATPASLIQPVQKVPDPWLETADTESQSWKELFFQEDTNPPTEVGLAESFPMQPSSADTITSLSDLFADVGGEEPGLETAAVIAPQTISQQSEVVVDEQEQEQGYLDNYIQASPEENLLSPEESQSGNLRDITLDEEQMQQLNQDLANFDDMLKPDFNLDIFADFEDSIDQQVLSDSDRSSLPESGVDVFQVNPISWPQTEADLDFSPTSQTQEQVISAGKESSLISSSQSVNNTDVSQNMLDSVWYLGLDVGTTGISAALLNRSTSVVYAICWSAENPLGVTLFAPSFRLPAEVYLPSASVAPGERENTEAQAAAENQNYNSYSVQLKPYLQVAIPYKNEQQKWEPVLQFNKFSAGPLIWVVRSLSKLLLTLKSDRQSTTQGLIASAVGLNEETFHNIINNLAGVICTCPSSWSEQYRFNVREAVLTSKLVEHPQQIFFVEEAIASLLSILDSPDGETVQISDSQGLHPAKPSDNSLIGNTFVINIGATTTEMALVDLPDDLQQLTHNDFMLHSFAYASNAIEQDIICQLLFPPKYRQTRELNQPDNETITKNPWQWQPAVPDLDQMRWESLGLEELDLPQLGEPDITARIRLQQRLESSLLGQAVLDAALALKLILQQQESFTLELADQRWVLQRRDLENHVFIPFVRRLNREFNKLLVARGIPTEAINQAILTGGVASLGAVNNWLWQKLPNTKIIQDSYLGENGAPNCSRVAYGLAMLPLHPQVLEEPKQQYTDYFLFMELLRLLPDRTLSFGEILQLFEGCGINTSICQQRLLAFLSGELPVGLIPATPYSTWVSHSSENNSDYQAIASAPLFEKQGNLTYRPNLPQVLVLRRYLDAIKASNQQPMEEPYTVNFALEV</sequence>
<name>A0A166JHN8_NODSP</name>
<organism evidence="2 3">
    <name type="scientific">Nodularia spumigena CENA596</name>
    <dbReference type="NCBI Taxonomy" id="1819295"/>
    <lineage>
        <taxon>Bacteria</taxon>
        <taxon>Bacillati</taxon>
        <taxon>Cyanobacteriota</taxon>
        <taxon>Cyanophyceae</taxon>
        <taxon>Nostocales</taxon>
        <taxon>Nodulariaceae</taxon>
        <taxon>Nodularia</taxon>
    </lineage>
</organism>
<feature type="compositionally biased region" description="Polar residues" evidence="1">
    <location>
        <begin position="299"/>
        <end position="314"/>
    </location>
</feature>
<dbReference type="RefSeq" id="WP_063872834.1">
    <property type="nucleotide sequence ID" value="NZ_CAWMRI010000135.1"/>
</dbReference>
<feature type="region of interest" description="Disordered" evidence="1">
    <location>
        <begin position="299"/>
        <end position="325"/>
    </location>
</feature>